<dbReference type="InterPro" id="IPR036390">
    <property type="entry name" value="WH_DNA-bd_sf"/>
</dbReference>
<gene>
    <name evidence="5" type="ORF">SA2016_1685</name>
</gene>
<dbReference type="PROSITE" id="PS01117">
    <property type="entry name" value="HTH_MARR_1"/>
    <property type="match status" value="1"/>
</dbReference>
<keyword evidence="3" id="KW-0804">Transcription</keyword>
<evidence type="ECO:0000313" key="6">
    <source>
        <dbReference type="Proteomes" id="UP000070134"/>
    </source>
</evidence>
<dbReference type="Proteomes" id="UP000070134">
    <property type="component" value="Chromosome"/>
</dbReference>
<keyword evidence="1" id="KW-0805">Transcription regulation</keyword>
<dbReference type="SMART" id="SM00347">
    <property type="entry name" value="HTH_MARR"/>
    <property type="match status" value="1"/>
</dbReference>
<dbReference type="GO" id="GO:0006950">
    <property type="term" value="P:response to stress"/>
    <property type="evidence" value="ECO:0007669"/>
    <property type="project" value="TreeGrafter"/>
</dbReference>
<keyword evidence="6" id="KW-1185">Reference proteome</keyword>
<dbReference type="InterPro" id="IPR023187">
    <property type="entry name" value="Tscrpt_reg_MarR-type_CS"/>
</dbReference>
<evidence type="ECO:0000313" key="5">
    <source>
        <dbReference type="EMBL" id="AMM32361.1"/>
    </source>
</evidence>
<dbReference type="Gene3D" id="1.10.10.10">
    <property type="entry name" value="Winged helix-like DNA-binding domain superfamily/Winged helix DNA-binding domain"/>
    <property type="match status" value="1"/>
</dbReference>
<evidence type="ECO:0000256" key="2">
    <source>
        <dbReference type="ARBA" id="ARBA00023125"/>
    </source>
</evidence>
<dbReference type="InterPro" id="IPR036388">
    <property type="entry name" value="WH-like_DNA-bd_sf"/>
</dbReference>
<organism evidence="5 6">
    <name type="scientific">Sinomonas atrocyanea</name>
    <dbReference type="NCBI Taxonomy" id="37927"/>
    <lineage>
        <taxon>Bacteria</taxon>
        <taxon>Bacillati</taxon>
        <taxon>Actinomycetota</taxon>
        <taxon>Actinomycetes</taxon>
        <taxon>Micrococcales</taxon>
        <taxon>Micrococcaceae</taxon>
        <taxon>Sinomonas</taxon>
    </lineage>
</organism>
<feature type="domain" description="HTH marR-type" evidence="4">
    <location>
        <begin position="7"/>
        <end position="148"/>
    </location>
</feature>
<dbReference type="PANTHER" id="PTHR33164">
    <property type="entry name" value="TRANSCRIPTIONAL REGULATOR, MARR FAMILY"/>
    <property type="match status" value="1"/>
</dbReference>
<keyword evidence="2" id="KW-0238">DNA-binding</keyword>
<proteinExistence type="predicted"/>
<dbReference type="Pfam" id="PF12802">
    <property type="entry name" value="MarR_2"/>
    <property type="match status" value="1"/>
</dbReference>
<evidence type="ECO:0000256" key="1">
    <source>
        <dbReference type="ARBA" id="ARBA00023015"/>
    </source>
</evidence>
<dbReference type="InterPro" id="IPR039422">
    <property type="entry name" value="MarR/SlyA-like"/>
</dbReference>
<evidence type="ECO:0000259" key="4">
    <source>
        <dbReference type="PROSITE" id="PS50995"/>
    </source>
</evidence>
<dbReference type="SMART" id="SM00418">
    <property type="entry name" value="HTH_ARSR"/>
    <property type="match status" value="1"/>
</dbReference>
<dbReference type="SUPFAM" id="SSF46785">
    <property type="entry name" value="Winged helix' DNA-binding domain"/>
    <property type="match status" value="1"/>
</dbReference>
<dbReference type="InterPro" id="IPR001845">
    <property type="entry name" value="HTH_ArsR_DNA-bd_dom"/>
</dbReference>
<name>A0A127A0F1_9MICC</name>
<dbReference type="InterPro" id="IPR011991">
    <property type="entry name" value="ArsR-like_HTH"/>
</dbReference>
<dbReference type="GO" id="GO:0003677">
    <property type="term" value="F:DNA binding"/>
    <property type="evidence" value="ECO:0007669"/>
    <property type="project" value="UniProtKB-KW"/>
</dbReference>
<dbReference type="KEGG" id="satk:SA2016_1685"/>
<dbReference type="PRINTS" id="PR00598">
    <property type="entry name" value="HTHMARR"/>
</dbReference>
<dbReference type="CDD" id="cd00090">
    <property type="entry name" value="HTH_ARSR"/>
    <property type="match status" value="1"/>
</dbReference>
<protein>
    <submittedName>
        <fullName evidence="5">MarR family transcriptional regulator</fullName>
    </submittedName>
</protein>
<dbReference type="OrthoDB" id="9154853at2"/>
<dbReference type="AlphaFoldDB" id="A0A127A0F1"/>
<dbReference type="PROSITE" id="PS50995">
    <property type="entry name" value="HTH_MARR_2"/>
    <property type="match status" value="1"/>
</dbReference>
<reference evidence="5 6" key="1">
    <citation type="submission" date="2016-02" db="EMBL/GenBank/DDBJ databases">
        <title>Complete genome of Sinomonas atrocyanea KCTC 3377.</title>
        <authorList>
            <person name="Kim K.M."/>
        </authorList>
    </citation>
    <scope>NUCLEOTIDE SEQUENCE [LARGE SCALE GENOMIC DNA]</scope>
    <source>
        <strain evidence="5 6">KCTC 3377</strain>
    </source>
</reference>
<dbReference type="InterPro" id="IPR000835">
    <property type="entry name" value="HTH_MarR-typ"/>
</dbReference>
<dbReference type="PANTHER" id="PTHR33164:SF57">
    <property type="entry name" value="MARR-FAMILY TRANSCRIPTIONAL REGULATOR"/>
    <property type="match status" value="1"/>
</dbReference>
<evidence type="ECO:0000256" key="3">
    <source>
        <dbReference type="ARBA" id="ARBA00023163"/>
    </source>
</evidence>
<accession>A0A127A0F1</accession>
<dbReference type="STRING" id="37927.SA2016_1685"/>
<dbReference type="RefSeq" id="WP_066497270.1">
    <property type="nucleotide sequence ID" value="NZ_BJMO01000014.1"/>
</dbReference>
<dbReference type="EMBL" id="CP014518">
    <property type="protein sequence ID" value="AMM32361.1"/>
    <property type="molecule type" value="Genomic_DNA"/>
</dbReference>
<sequence length="154" mass="16960">MPSPPASAGFDAALVDVEQQLGLFWRRGRAASLGLSKDLHPELDPAAYGLLTILFGEGPRRVTDLAATVGVGKPTVSRQIALLEEIGLVAKEADPHDRRAQHVALTPAGRSHVEDLRARRHEYFAERLASWDTRELAELARYLHRLNEDLAPRA</sequence>
<dbReference type="GO" id="GO:0003700">
    <property type="term" value="F:DNA-binding transcription factor activity"/>
    <property type="evidence" value="ECO:0007669"/>
    <property type="project" value="InterPro"/>
</dbReference>